<evidence type="ECO:0000256" key="10">
    <source>
        <dbReference type="ARBA" id="ARBA00023004"/>
    </source>
</evidence>
<sequence length="602" mass="67735">MIFSRLNPSIITKKVGVDNIFGRVLSISKKSSFKFYSFRDYSLRTTSNIISLDNFSNNKKDNNNSKDKYFNSKRFLIFLVSSISSVTIYSYINDLTNSNKRYLSDAKPKKGITVEEFKKHNSLANGVWVVIKGQVYDLTEFCEIHPGGKKNILKFAGKDATKTFDPIHAPDIIDKFLPKDKHLGELIGELEIEEEEISEEEEERLLRVQNKPSLSSIFNISDFEYVARGILTPNAWAYYSSASDDEVSLRENHYSFHRVFFNPKVLVDVSTVDISTTMLGSKTDAPFYCSATALAKLGHEDGEKSIARGCGREGVIQMFSTLASCSFDEITDSRVSPEQNQWFQLYVNPDRTISYDLIEKCDAKNIKGIFVTVDAPVLGNREKDKRLKFEDDANIIEEKGDSDKIDRSQGAAKALSSFIDTSLTWKDIRDFKTRTKIPIVIKGIQRPEDVVLAAKNGVDAVVLSNHGGRQLEFARAPLEVLSDTMPILRGKNLDKKIEVYIDGGVRRGTDIIKALCLGAKGVGLGRPFLYANSGYGEAGVRKLCEILKEEIKTDMRLLGVTKISELSEELVDTRNLKSRLTTDDRLYNSVYVPLSPPKFRDN</sequence>
<evidence type="ECO:0000313" key="19">
    <source>
        <dbReference type="EMBL" id="ODV62753.1"/>
    </source>
</evidence>
<dbReference type="InterPro" id="IPR036400">
    <property type="entry name" value="Cyt_B5-like_heme/steroid_sf"/>
</dbReference>
<dbReference type="EC" id="1.1.2.3" evidence="15"/>
<dbReference type="GO" id="GO:0004460">
    <property type="term" value="F:L-lactate dehydrogenase (cytochrome) activity"/>
    <property type="evidence" value="ECO:0007669"/>
    <property type="project" value="UniProtKB-EC"/>
</dbReference>
<dbReference type="PANTHER" id="PTHR10578">
    <property type="entry name" value="S -2-HYDROXY-ACID OXIDASE-RELATED"/>
    <property type="match status" value="1"/>
</dbReference>
<organism evidence="19 20">
    <name type="scientific">Ascoidea rubescens DSM 1968</name>
    <dbReference type="NCBI Taxonomy" id="1344418"/>
    <lineage>
        <taxon>Eukaryota</taxon>
        <taxon>Fungi</taxon>
        <taxon>Dikarya</taxon>
        <taxon>Ascomycota</taxon>
        <taxon>Saccharomycotina</taxon>
        <taxon>Saccharomycetes</taxon>
        <taxon>Ascoideaceae</taxon>
        <taxon>Ascoidea</taxon>
    </lineage>
</organism>
<keyword evidence="8" id="KW-0479">Metal-binding</keyword>
<name>A0A1D2VMB4_9ASCO</name>
<dbReference type="Proteomes" id="UP000095038">
    <property type="component" value="Unassembled WGS sequence"/>
</dbReference>
<dbReference type="Gene3D" id="3.20.20.70">
    <property type="entry name" value="Aldolase class I"/>
    <property type="match status" value="1"/>
</dbReference>
<comment type="catalytic activity">
    <reaction evidence="12">
        <text>(S)-lactate + 2 Fe(III)-[cytochrome c] = 2 Fe(II)-[cytochrome c] + pyruvate + 2 H(+)</text>
        <dbReference type="Rhea" id="RHEA:19909"/>
        <dbReference type="Rhea" id="RHEA-COMP:10350"/>
        <dbReference type="Rhea" id="RHEA-COMP:14399"/>
        <dbReference type="ChEBI" id="CHEBI:15361"/>
        <dbReference type="ChEBI" id="CHEBI:15378"/>
        <dbReference type="ChEBI" id="CHEBI:16651"/>
        <dbReference type="ChEBI" id="CHEBI:29033"/>
        <dbReference type="ChEBI" id="CHEBI:29034"/>
        <dbReference type="EC" id="1.1.2.3"/>
    </reaction>
    <physiologicalReaction direction="left-to-right" evidence="12">
        <dbReference type="Rhea" id="RHEA:19910"/>
    </physiologicalReaction>
</comment>
<dbReference type="GO" id="GO:0046872">
    <property type="term" value="F:metal ion binding"/>
    <property type="evidence" value="ECO:0007669"/>
    <property type="project" value="UniProtKB-KW"/>
</dbReference>
<dbReference type="InterPro" id="IPR037396">
    <property type="entry name" value="FMN_HAD"/>
</dbReference>
<dbReference type="InterPro" id="IPR037458">
    <property type="entry name" value="L-MDH/L-LDH_FMN-bd"/>
</dbReference>
<evidence type="ECO:0000256" key="7">
    <source>
        <dbReference type="ARBA" id="ARBA00022643"/>
    </source>
</evidence>
<keyword evidence="7" id="KW-0288">FMN</keyword>
<feature type="domain" description="FMN hydroxy acid dehydrogenase" evidence="18">
    <location>
        <begin position="212"/>
        <end position="576"/>
    </location>
</feature>
<evidence type="ECO:0000256" key="6">
    <source>
        <dbReference type="ARBA" id="ARBA00022630"/>
    </source>
</evidence>
<dbReference type="OrthoDB" id="1925334at2759"/>
<dbReference type="GO" id="GO:0006089">
    <property type="term" value="P:lactate metabolic process"/>
    <property type="evidence" value="ECO:0007669"/>
    <property type="project" value="EnsemblFungi"/>
</dbReference>
<keyword evidence="6" id="KW-0285">Flavoprotein</keyword>
<evidence type="ECO:0000256" key="3">
    <source>
        <dbReference type="ARBA" id="ARBA00004569"/>
    </source>
</evidence>
<dbReference type="STRING" id="1344418.A0A1D2VMB4"/>
<dbReference type="FunCoup" id="A0A1D2VMB4">
    <property type="interactions" value="336"/>
</dbReference>
<keyword evidence="11" id="KW-0496">Mitochondrion</keyword>
<protein>
    <recommendedName>
        <fullName evidence="16">L-lactate dehydrogenase (cytochrome)</fullName>
        <ecNumber evidence="15">1.1.2.3</ecNumber>
    </recommendedName>
</protein>
<evidence type="ECO:0000256" key="16">
    <source>
        <dbReference type="ARBA" id="ARBA00068515"/>
    </source>
</evidence>
<keyword evidence="10" id="KW-0408">Iron</keyword>
<evidence type="ECO:0000256" key="15">
    <source>
        <dbReference type="ARBA" id="ARBA00066458"/>
    </source>
</evidence>
<comment type="cofactor">
    <cofactor evidence="1">
        <name>FMN</name>
        <dbReference type="ChEBI" id="CHEBI:58210"/>
    </cofactor>
</comment>
<evidence type="ECO:0000256" key="5">
    <source>
        <dbReference type="ARBA" id="ARBA00022617"/>
    </source>
</evidence>
<dbReference type="GeneID" id="30963930"/>
<evidence type="ECO:0000259" key="17">
    <source>
        <dbReference type="PROSITE" id="PS50255"/>
    </source>
</evidence>
<dbReference type="PROSITE" id="PS51349">
    <property type="entry name" value="FMN_HYDROXY_ACID_DH_2"/>
    <property type="match status" value="1"/>
</dbReference>
<evidence type="ECO:0000259" key="18">
    <source>
        <dbReference type="PROSITE" id="PS51349"/>
    </source>
</evidence>
<dbReference type="InterPro" id="IPR000262">
    <property type="entry name" value="FMN-dep_DH"/>
</dbReference>
<keyword evidence="20" id="KW-1185">Reference proteome</keyword>
<dbReference type="PANTHER" id="PTHR10578:SF148">
    <property type="entry name" value="L-LACTATE DEHYDROGENASE (CYTOCHROME)"/>
    <property type="match status" value="1"/>
</dbReference>
<dbReference type="GO" id="GO:0005758">
    <property type="term" value="C:mitochondrial intermembrane space"/>
    <property type="evidence" value="ECO:0007669"/>
    <property type="project" value="UniProtKB-SubCell"/>
</dbReference>
<evidence type="ECO:0000313" key="20">
    <source>
        <dbReference type="Proteomes" id="UP000095038"/>
    </source>
</evidence>
<keyword evidence="9" id="KW-0560">Oxidoreductase</keyword>
<dbReference type="PRINTS" id="PR00363">
    <property type="entry name" value="CYTOCHROMEB5"/>
</dbReference>
<comment type="similarity">
    <text evidence="13">In the C-terminal section; belongs to the FMN-dependent alpha-hydroxy acid dehydrogenase family.</text>
</comment>
<comment type="subunit">
    <text evidence="4">Homotetramer.</text>
</comment>
<keyword evidence="5" id="KW-0349">Heme</keyword>
<evidence type="ECO:0000256" key="9">
    <source>
        <dbReference type="ARBA" id="ARBA00023002"/>
    </source>
</evidence>
<dbReference type="CDD" id="cd02922">
    <property type="entry name" value="FCB2_FMN"/>
    <property type="match status" value="1"/>
</dbReference>
<dbReference type="AlphaFoldDB" id="A0A1D2VMB4"/>
<dbReference type="InterPro" id="IPR008259">
    <property type="entry name" value="FMN_hydac_DH_AS"/>
</dbReference>
<gene>
    <name evidence="19" type="ORF">ASCRUDRAFT_31706</name>
</gene>
<dbReference type="SMART" id="SM01117">
    <property type="entry name" value="Cyt-b5"/>
    <property type="match status" value="1"/>
</dbReference>
<dbReference type="InterPro" id="IPR001199">
    <property type="entry name" value="Cyt_B5-like_heme/steroid-bd"/>
</dbReference>
<comment type="similarity">
    <text evidence="14">In the N-terminal section; belongs to the cytochrome b5 family.</text>
</comment>
<evidence type="ECO:0000256" key="8">
    <source>
        <dbReference type="ARBA" id="ARBA00022723"/>
    </source>
</evidence>
<dbReference type="PROSITE" id="PS50255">
    <property type="entry name" value="CYTOCHROME_B5_2"/>
    <property type="match status" value="1"/>
</dbReference>
<dbReference type="EMBL" id="KV454476">
    <property type="protein sequence ID" value="ODV62753.1"/>
    <property type="molecule type" value="Genomic_DNA"/>
</dbReference>
<feature type="domain" description="Cytochrome b5 heme-binding" evidence="17">
    <location>
        <begin position="109"/>
        <end position="187"/>
    </location>
</feature>
<evidence type="ECO:0000256" key="14">
    <source>
        <dbReference type="ARBA" id="ARBA00061589"/>
    </source>
</evidence>
<evidence type="ECO:0000256" key="11">
    <source>
        <dbReference type="ARBA" id="ARBA00023128"/>
    </source>
</evidence>
<dbReference type="InterPro" id="IPR013785">
    <property type="entry name" value="Aldolase_TIM"/>
</dbReference>
<dbReference type="Pfam" id="PF01070">
    <property type="entry name" value="FMN_dh"/>
    <property type="match status" value="1"/>
</dbReference>
<dbReference type="SUPFAM" id="SSF51395">
    <property type="entry name" value="FMN-linked oxidoreductases"/>
    <property type="match status" value="1"/>
</dbReference>
<dbReference type="PROSITE" id="PS00557">
    <property type="entry name" value="FMN_HYDROXY_ACID_DH_1"/>
    <property type="match status" value="1"/>
</dbReference>
<evidence type="ECO:0000256" key="2">
    <source>
        <dbReference type="ARBA" id="ARBA00001970"/>
    </source>
</evidence>
<dbReference type="FunFam" id="3.20.20.70:FF:000062">
    <property type="entry name" value="Cytochrome b2, mitochondrial, putative"/>
    <property type="match status" value="1"/>
</dbReference>
<comment type="cofactor">
    <cofactor evidence="2">
        <name>heme b</name>
        <dbReference type="ChEBI" id="CHEBI:60344"/>
    </cofactor>
</comment>
<comment type="subcellular location">
    <subcellularLocation>
        <location evidence="3">Mitochondrion intermembrane space</location>
    </subcellularLocation>
</comment>
<accession>A0A1D2VMB4</accession>
<reference evidence="20" key="1">
    <citation type="submission" date="2016-05" db="EMBL/GenBank/DDBJ databases">
        <title>Comparative genomics of biotechnologically important yeasts.</title>
        <authorList>
            <consortium name="DOE Joint Genome Institute"/>
            <person name="Riley R."/>
            <person name="Haridas S."/>
            <person name="Wolfe K.H."/>
            <person name="Lopes M.R."/>
            <person name="Hittinger C.T."/>
            <person name="Goker M."/>
            <person name="Salamov A."/>
            <person name="Wisecaver J."/>
            <person name="Long T.M."/>
            <person name="Aerts A.L."/>
            <person name="Barry K."/>
            <person name="Choi C."/>
            <person name="Clum A."/>
            <person name="Coughlan A.Y."/>
            <person name="Deshpande S."/>
            <person name="Douglass A.P."/>
            <person name="Hanson S.J."/>
            <person name="Klenk H.-P."/>
            <person name="Labutti K."/>
            <person name="Lapidus A."/>
            <person name="Lindquist E."/>
            <person name="Lipzen A."/>
            <person name="Meier-Kolthoff J.P."/>
            <person name="Ohm R.A."/>
            <person name="Otillar R.P."/>
            <person name="Pangilinan J."/>
            <person name="Peng Y."/>
            <person name="Rokas A."/>
            <person name="Rosa C.A."/>
            <person name="Scheuner C."/>
            <person name="Sibirny A.A."/>
            <person name="Slot J.C."/>
            <person name="Stielow J.B."/>
            <person name="Sun H."/>
            <person name="Kurtzman C.P."/>
            <person name="Blackwell M."/>
            <person name="Grigoriev I.V."/>
            <person name="Jeffries T.W."/>
        </authorList>
    </citation>
    <scope>NUCLEOTIDE SEQUENCE [LARGE SCALE GENOMIC DNA]</scope>
    <source>
        <strain evidence="20">DSM 1968</strain>
    </source>
</reference>
<dbReference type="RefSeq" id="XP_020049060.1">
    <property type="nucleotide sequence ID" value="XM_020190294.1"/>
</dbReference>
<evidence type="ECO:0000256" key="4">
    <source>
        <dbReference type="ARBA" id="ARBA00011881"/>
    </source>
</evidence>
<evidence type="ECO:0000256" key="1">
    <source>
        <dbReference type="ARBA" id="ARBA00001917"/>
    </source>
</evidence>
<evidence type="ECO:0000256" key="13">
    <source>
        <dbReference type="ARBA" id="ARBA00061137"/>
    </source>
</evidence>
<dbReference type="InParanoid" id="A0A1D2VMB4"/>
<proteinExistence type="inferred from homology"/>
<dbReference type="SUPFAM" id="SSF55856">
    <property type="entry name" value="Cytochrome b5-like heme/steroid binding domain"/>
    <property type="match status" value="1"/>
</dbReference>
<dbReference type="Pfam" id="PF00173">
    <property type="entry name" value="Cyt-b5"/>
    <property type="match status" value="1"/>
</dbReference>
<evidence type="ECO:0000256" key="12">
    <source>
        <dbReference type="ARBA" id="ARBA00052399"/>
    </source>
</evidence>
<dbReference type="Gene3D" id="3.10.120.10">
    <property type="entry name" value="Cytochrome b5-like heme/steroid binding domain"/>
    <property type="match status" value="1"/>
</dbReference>